<dbReference type="InterPro" id="IPR016661">
    <property type="entry name" value="PFDN4"/>
</dbReference>
<feature type="region of interest" description="Disordered" evidence="5">
    <location>
        <begin position="1"/>
        <end position="24"/>
    </location>
</feature>
<dbReference type="PANTHER" id="PTHR21100:SF9">
    <property type="entry name" value="PREFOLDIN SUBUNIT 4"/>
    <property type="match status" value="1"/>
</dbReference>
<feature type="coiled-coil region" evidence="4">
    <location>
        <begin position="73"/>
        <end position="103"/>
    </location>
</feature>
<evidence type="ECO:0000313" key="6">
    <source>
        <dbReference type="EMBL" id="THW68137.1"/>
    </source>
</evidence>
<dbReference type="FunFam" id="1.10.287.370:FF:000005">
    <property type="entry name" value="Prefoldin subunit 4"/>
    <property type="match status" value="1"/>
</dbReference>
<protein>
    <submittedName>
        <fullName evidence="6">Prefoldin, subunit 4</fullName>
    </submittedName>
</protein>
<dbReference type="PANTHER" id="PTHR21100">
    <property type="entry name" value="PREFOLDIN SUBUNIT 4"/>
    <property type="match status" value="1"/>
</dbReference>
<dbReference type="SUPFAM" id="SSF46579">
    <property type="entry name" value="Prefoldin"/>
    <property type="match status" value="1"/>
</dbReference>
<evidence type="ECO:0000256" key="1">
    <source>
        <dbReference type="ARBA" id="ARBA00008045"/>
    </source>
</evidence>
<evidence type="ECO:0000313" key="7">
    <source>
        <dbReference type="Proteomes" id="UP000310421"/>
    </source>
</evidence>
<evidence type="ECO:0000256" key="3">
    <source>
        <dbReference type="ARBA" id="ARBA00024667"/>
    </source>
</evidence>
<organism evidence="6 7">
    <name type="scientific">Aureobasidium pullulans</name>
    <name type="common">Black yeast</name>
    <name type="synonym">Pullularia pullulans</name>
    <dbReference type="NCBI Taxonomy" id="5580"/>
    <lineage>
        <taxon>Eukaryota</taxon>
        <taxon>Fungi</taxon>
        <taxon>Dikarya</taxon>
        <taxon>Ascomycota</taxon>
        <taxon>Pezizomycotina</taxon>
        <taxon>Dothideomycetes</taxon>
        <taxon>Dothideomycetidae</taxon>
        <taxon>Dothideales</taxon>
        <taxon>Saccotheciaceae</taxon>
        <taxon>Aureobasidium</taxon>
    </lineage>
</organism>
<dbReference type="AlphaFoldDB" id="A0A4S9KZR0"/>
<name>A0A4S9KZR0_AURPU</name>
<proteinExistence type="inferred from homology"/>
<dbReference type="GO" id="GO:0005737">
    <property type="term" value="C:cytoplasm"/>
    <property type="evidence" value="ECO:0007669"/>
    <property type="project" value="TreeGrafter"/>
</dbReference>
<comment type="function">
    <text evidence="3">Binds specifically to cytosolic chaperonin (c-CPN) and transfers target proteins to it. Binds to nascent polypeptide chain and promotes folding in an environment in which there are many competing pathways for nonnative proteins.</text>
</comment>
<feature type="compositionally biased region" description="Basic and acidic residues" evidence="5">
    <location>
        <begin position="1"/>
        <end position="12"/>
    </location>
</feature>
<reference evidence="6 7" key="1">
    <citation type="submission" date="2018-10" db="EMBL/GenBank/DDBJ databases">
        <title>Fifty Aureobasidium pullulans genomes reveal a recombining polyextremotolerant generalist.</title>
        <authorList>
            <person name="Gostincar C."/>
            <person name="Turk M."/>
            <person name="Zajc J."/>
            <person name="Gunde-Cimerman N."/>
        </authorList>
    </citation>
    <scope>NUCLEOTIDE SEQUENCE [LARGE SCALE GENOMIC DNA]</scope>
    <source>
        <strain evidence="6 7">EXF-10751</strain>
    </source>
</reference>
<sequence length="170" mass="19611">MVIENPKRDKGKLQPQNGRHNVETNGKLFAAGYVRNSRLILYQLSKDEEGEETEVRREDQDKINRFSTLHQKEKLLQADLKTKEKEKEDLEEVSSELELADEDEKVSYKIGDSFFLLPLPEVQELLAASIEKIDSDVTAVEEKLSELREEMQQLKTALYGRFGRSINLEA</sequence>
<dbReference type="InterPro" id="IPR009053">
    <property type="entry name" value="Prefoldin"/>
</dbReference>
<dbReference type="Gene3D" id="1.10.287.370">
    <property type="match status" value="1"/>
</dbReference>
<feature type="coiled-coil region" evidence="4">
    <location>
        <begin position="130"/>
        <end position="157"/>
    </location>
</feature>
<dbReference type="EMBL" id="QZAN01000001">
    <property type="protein sequence ID" value="THW68137.1"/>
    <property type="molecule type" value="Genomic_DNA"/>
</dbReference>
<dbReference type="CDD" id="cd23165">
    <property type="entry name" value="Prefoldin_4"/>
    <property type="match status" value="1"/>
</dbReference>
<dbReference type="GO" id="GO:0051082">
    <property type="term" value="F:unfolded protein binding"/>
    <property type="evidence" value="ECO:0007669"/>
    <property type="project" value="InterPro"/>
</dbReference>
<keyword evidence="4" id="KW-0175">Coiled coil</keyword>
<dbReference type="Proteomes" id="UP000310421">
    <property type="component" value="Unassembled WGS sequence"/>
</dbReference>
<dbReference type="GO" id="GO:0006457">
    <property type="term" value="P:protein folding"/>
    <property type="evidence" value="ECO:0007669"/>
    <property type="project" value="InterPro"/>
</dbReference>
<evidence type="ECO:0000256" key="2">
    <source>
        <dbReference type="ARBA" id="ARBA00023186"/>
    </source>
</evidence>
<evidence type="ECO:0000256" key="5">
    <source>
        <dbReference type="SAM" id="MobiDB-lite"/>
    </source>
</evidence>
<dbReference type="GO" id="GO:0016272">
    <property type="term" value="C:prefoldin complex"/>
    <property type="evidence" value="ECO:0007669"/>
    <property type="project" value="InterPro"/>
</dbReference>
<dbReference type="InterPro" id="IPR002777">
    <property type="entry name" value="PFD_beta-like"/>
</dbReference>
<accession>A0A4S9KZR0</accession>
<dbReference type="Pfam" id="PF01920">
    <property type="entry name" value="Prefoldin_2"/>
    <property type="match status" value="1"/>
</dbReference>
<keyword evidence="2" id="KW-0143">Chaperone</keyword>
<gene>
    <name evidence="6" type="ORF">D6D20_00096</name>
</gene>
<comment type="caution">
    <text evidence="6">The sequence shown here is derived from an EMBL/GenBank/DDBJ whole genome shotgun (WGS) entry which is preliminary data.</text>
</comment>
<evidence type="ECO:0000256" key="4">
    <source>
        <dbReference type="SAM" id="Coils"/>
    </source>
</evidence>
<comment type="similarity">
    <text evidence="1">Belongs to the prefoldin subunit beta family.</text>
</comment>